<feature type="domain" description="Aspartate/glutamate/uridylate kinase" evidence="10">
    <location>
        <begin position="3"/>
        <end position="291"/>
    </location>
</feature>
<evidence type="ECO:0000256" key="7">
    <source>
        <dbReference type="ARBA" id="ARBA00048467"/>
    </source>
</evidence>
<keyword evidence="14" id="KW-1185">Reference proteome</keyword>
<keyword evidence="6 9" id="KW-0418">Kinase</keyword>
<dbReference type="FunFam" id="3.40.1160.10:FF:000007">
    <property type="entry name" value="Carbamate kinase"/>
    <property type="match status" value="1"/>
</dbReference>
<evidence type="ECO:0000256" key="1">
    <source>
        <dbReference type="ARBA" id="ARBA00005118"/>
    </source>
</evidence>
<reference evidence="13" key="3">
    <citation type="submission" date="2022-07" db="EMBL/GenBank/DDBJ databases">
        <title>Parvimonas micra travels from the subgingival sulcus of the human oral cavity to the colorectal adenocarcinoma.</title>
        <authorList>
            <person name="Conde-Perez K."/>
            <person name="Buetas E."/>
            <person name="Aja-Macaya P."/>
            <person name="Martin-De Arribas E."/>
            <person name="Iglesias-Corras I."/>
            <person name="Trigo-Tasende N."/>
            <person name="Nasser-Ali M."/>
            <person name="Estevez L.S."/>
            <person name="Rumbo-Feal S."/>
            <person name="Otero-Alen B."/>
            <person name="Noguera J.F."/>
            <person name="Concha A."/>
            <person name="Pardinas-Lopez S."/>
            <person name="Carda-Dieguez M."/>
            <person name="Gomez-Randulfe I."/>
            <person name="Martinez-Lago N."/>
            <person name="Ladra S."/>
            <person name="Aparicio L.A."/>
            <person name="Bou G."/>
            <person name="Mira A."/>
            <person name="Vallejo J.A."/>
            <person name="Poza M."/>
        </authorList>
    </citation>
    <scope>NUCLEOTIDE SEQUENCE</scope>
    <source>
        <strain evidence="13">PM102KC-G-1</strain>
    </source>
</reference>
<dbReference type="GO" id="GO:0019546">
    <property type="term" value="P:L-arginine deiminase pathway"/>
    <property type="evidence" value="ECO:0007669"/>
    <property type="project" value="TreeGrafter"/>
</dbReference>
<proteinExistence type="inferred from homology"/>
<organism evidence="11 14">
    <name type="scientific">Parvimonas micra</name>
    <dbReference type="NCBI Taxonomy" id="33033"/>
    <lineage>
        <taxon>Bacteria</taxon>
        <taxon>Bacillati</taxon>
        <taxon>Bacillota</taxon>
        <taxon>Tissierellia</taxon>
        <taxon>Tissierellales</taxon>
        <taxon>Peptoniphilaceae</taxon>
        <taxon>Parvimonas</taxon>
    </lineage>
</organism>
<dbReference type="EMBL" id="CP101412">
    <property type="protein sequence ID" value="WBB30685.1"/>
    <property type="molecule type" value="Genomic_DNA"/>
</dbReference>
<dbReference type="EMBL" id="JABZRE010000014">
    <property type="protein sequence ID" value="MBF1307052.1"/>
    <property type="molecule type" value="Genomic_DNA"/>
</dbReference>
<evidence type="ECO:0000256" key="2">
    <source>
        <dbReference type="ARBA" id="ARBA00011066"/>
    </source>
</evidence>
<evidence type="ECO:0000313" key="13">
    <source>
        <dbReference type="EMBL" id="WBB30685.1"/>
    </source>
</evidence>
<reference evidence="12" key="2">
    <citation type="submission" date="2020-04" db="EMBL/GenBank/DDBJ databases">
        <title>Deep metagenomics examines the oral microbiome during advanced dental caries in children, revealing novel taxa and co-occurrences with host molecules.</title>
        <authorList>
            <person name="Baker J.L."/>
            <person name="Morton J.T."/>
            <person name="Dinis M."/>
            <person name="Alvarez R."/>
            <person name="Tran N.C."/>
            <person name="Knight R."/>
            <person name="Edlund A."/>
        </authorList>
    </citation>
    <scope>NUCLEOTIDE SEQUENCE</scope>
    <source>
        <strain evidence="12">JCVI_23_bin.11</strain>
    </source>
</reference>
<dbReference type="Pfam" id="PF00696">
    <property type="entry name" value="AA_kinase"/>
    <property type="match status" value="1"/>
</dbReference>
<dbReference type="Proteomes" id="UP000758611">
    <property type="component" value="Unassembled WGS sequence"/>
</dbReference>
<dbReference type="SUPFAM" id="SSF53633">
    <property type="entry name" value="Carbamate kinase-like"/>
    <property type="match status" value="1"/>
</dbReference>
<evidence type="ECO:0000256" key="4">
    <source>
        <dbReference type="ARBA" id="ARBA00022503"/>
    </source>
</evidence>
<dbReference type="Gene3D" id="3.40.1160.10">
    <property type="entry name" value="Acetylglutamate kinase-like"/>
    <property type="match status" value="1"/>
</dbReference>
<dbReference type="PANTHER" id="PTHR30409">
    <property type="entry name" value="CARBAMATE KINASE"/>
    <property type="match status" value="1"/>
</dbReference>
<dbReference type="PANTHER" id="PTHR30409:SF1">
    <property type="entry name" value="CARBAMATE KINASE-RELATED"/>
    <property type="match status" value="1"/>
</dbReference>
<evidence type="ECO:0000259" key="10">
    <source>
        <dbReference type="Pfam" id="PF00696"/>
    </source>
</evidence>
<dbReference type="PRINTS" id="PR01469">
    <property type="entry name" value="CARBMTKINASE"/>
</dbReference>
<dbReference type="Proteomes" id="UP001210690">
    <property type="component" value="Chromosome"/>
</dbReference>
<sequence>MGKRIVVALGGNALGNTPLEQLEKVKIAADIISDLVKDGNDVIIGHGNGPQVGMINLAMDYSANGKEKTPLMPLVECGAMSQGYIGYHLQQALGQAFKEKGINKTAVSVVTQVEVAENDKAFEHPTKPVGMFYTKEKADELAKEKGFTFVEDSGRGYRKVVPSPKPLNIVEIDAVKKMVDAGLVVITVGGGGIPVVKKNGKLVGIDAVIDKDKSSAKLASDLNADFLLILTAVDKVCINFNKPDQKELDEINVEQANKYIAEGQFGKGSMLPKVEACLEFVNGSDNRCAIITLLEKASDAVKGLTGTKIVK</sequence>
<dbReference type="GO" id="GO:0005829">
    <property type="term" value="C:cytosol"/>
    <property type="evidence" value="ECO:0007669"/>
    <property type="project" value="TreeGrafter"/>
</dbReference>
<evidence type="ECO:0000313" key="12">
    <source>
        <dbReference type="EMBL" id="MBF1307052.1"/>
    </source>
</evidence>
<dbReference type="STRING" id="33033.NW74_01350"/>
<evidence type="ECO:0000256" key="8">
    <source>
        <dbReference type="NCBIfam" id="TIGR00746"/>
    </source>
</evidence>
<evidence type="ECO:0000313" key="14">
    <source>
        <dbReference type="Proteomes" id="UP000031386"/>
    </source>
</evidence>
<dbReference type="PIRSF" id="PIRSF000723">
    <property type="entry name" value="Carbamate_kin"/>
    <property type="match status" value="1"/>
</dbReference>
<dbReference type="EMBL" id="CP009761">
    <property type="protein sequence ID" value="AIZ36090.1"/>
    <property type="molecule type" value="Genomic_DNA"/>
</dbReference>
<dbReference type="CDD" id="cd04235">
    <property type="entry name" value="AAK_CK"/>
    <property type="match status" value="1"/>
</dbReference>
<comment type="similarity">
    <text evidence="2 9">Belongs to the carbamate kinase family.</text>
</comment>
<evidence type="ECO:0000256" key="5">
    <source>
        <dbReference type="ARBA" id="ARBA00022679"/>
    </source>
</evidence>
<evidence type="ECO:0000256" key="6">
    <source>
        <dbReference type="ARBA" id="ARBA00022777"/>
    </source>
</evidence>
<dbReference type="Proteomes" id="UP000031386">
    <property type="component" value="Chromosome"/>
</dbReference>
<dbReference type="AlphaFoldDB" id="A0A0B4S025"/>
<gene>
    <name evidence="12" type="primary">arcC</name>
    <name evidence="12" type="ORF">HXM94_04665</name>
    <name evidence="13" type="ORF">NM222_06895</name>
    <name evidence="11" type="ORF">NW74_01350</name>
</gene>
<dbReference type="KEGG" id="pmic:NW74_01350"/>
<evidence type="ECO:0000313" key="11">
    <source>
        <dbReference type="EMBL" id="AIZ36090.1"/>
    </source>
</evidence>
<evidence type="ECO:0000256" key="3">
    <source>
        <dbReference type="ARBA" id="ARBA00013070"/>
    </source>
</evidence>
<dbReference type="NCBIfam" id="NF009007">
    <property type="entry name" value="PRK12352.1"/>
    <property type="match status" value="1"/>
</dbReference>
<dbReference type="InterPro" id="IPR036393">
    <property type="entry name" value="AceGlu_kinase-like_sf"/>
</dbReference>
<dbReference type="InterPro" id="IPR001048">
    <property type="entry name" value="Asp/Glu/Uridylate_kinase"/>
</dbReference>
<comment type="pathway">
    <text evidence="1">Metabolic intermediate metabolism; carbamoyl phosphate degradation; CO(2) and NH(3) from carbamoyl phosphate: step 1/1.</text>
</comment>
<dbReference type="NCBIfam" id="TIGR00746">
    <property type="entry name" value="arcC"/>
    <property type="match status" value="1"/>
</dbReference>
<dbReference type="UniPathway" id="UPA00996">
    <property type="reaction ID" value="UER00366"/>
</dbReference>
<dbReference type="RefSeq" id="WP_029950393.1">
    <property type="nucleotide sequence ID" value="NZ_BHYQ01000001.1"/>
</dbReference>
<evidence type="ECO:0000256" key="9">
    <source>
        <dbReference type="PIRNR" id="PIRNR000723"/>
    </source>
</evidence>
<comment type="catalytic activity">
    <reaction evidence="7">
        <text>hydrogencarbonate + NH4(+) + ATP = carbamoyl phosphate + ADP + H2O + H(+)</text>
        <dbReference type="Rhea" id="RHEA:10152"/>
        <dbReference type="ChEBI" id="CHEBI:15377"/>
        <dbReference type="ChEBI" id="CHEBI:15378"/>
        <dbReference type="ChEBI" id="CHEBI:17544"/>
        <dbReference type="ChEBI" id="CHEBI:28938"/>
        <dbReference type="ChEBI" id="CHEBI:30616"/>
        <dbReference type="ChEBI" id="CHEBI:58228"/>
        <dbReference type="ChEBI" id="CHEBI:456216"/>
        <dbReference type="EC" id="2.7.2.2"/>
    </reaction>
</comment>
<dbReference type="InterPro" id="IPR003964">
    <property type="entry name" value="Carb_kinase"/>
</dbReference>
<protein>
    <recommendedName>
        <fullName evidence="3 8">Carbamate kinase</fullName>
    </recommendedName>
</protein>
<dbReference type="OrthoDB" id="9766717at2"/>
<dbReference type="GO" id="GO:0008804">
    <property type="term" value="F:carbamate kinase activity"/>
    <property type="evidence" value="ECO:0007669"/>
    <property type="project" value="UniProtKB-UniRule"/>
</dbReference>
<keyword evidence="4" id="KW-0056">Arginine metabolism</keyword>
<reference evidence="11 14" key="1">
    <citation type="submission" date="2014-10" db="EMBL/GenBank/DDBJ databases">
        <title>Complete genome sequence of Parvimonas micra KCOM 1535 (= ChDC B708).</title>
        <authorList>
            <person name="Kook J.-K."/>
            <person name="Park S.-N."/>
            <person name="Lim Y.K."/>
            <person name="Roh H."/>
        </authorList>
    </citation>
    <scope>NUCLEOTIDE SEQUENCE [LARGE SCALE GENOMIC DNA]</scope>
    <source>
        <strain evidence="11">KCOM 1535</strain>
        <strain evidence="14">KCOM 1535 / ChDC B708</strain>
    </source>
</reference>
<keyword evidence="5 9" id="KW-0808">Transferase</keyword>
<accession>A0A0B4S025</accession>
<name>A0A0B4S025_9FIRM</name>